<sequence length="204" mass="22917">MLSFGLKGAIAGRGAEVASAKGVLNEVQGRGQLQDSLPKHADPDMFFYSGLVRSKSNLYPNTSRSGTSPLKQVNFLILDDNFVQGHINFLIFLTLVVKANYIYAQITLVVCDDRSFRQVFKALLNLEKVEKKRMEMFSLGVLARHLILMYRSSGNKIVHAYAKVIICVKLWVATNSVVEHRAVIIGLPEAFERRYKHICAHGDY</sequence>
<dbReference type="EMBL" id="SZYD01000003">
    <property type="protein sequence ID" value="KAD6794550.1"/>
    <property type="molecule type" value="Genomic_DNA"/>
</dbReference>
<gene>
    <name evidence="1" type="ORF">E3N88_05446</name>
</gene>
<reference evidence="1 2" key="1">
    <citation type="submission" date="2019-05" db="EMBL/GenBank/DDBJ databases">
        <title>Mikania micrantha, genome provides insights into the molecular mechanism of rapid growth.</title>
        <authorList>
            <person name="Liu B."/>
        </authorList>
    </citation>
    <scope>NUCLEOTIDE SEQUENCE [LARGE SCALE GENOMIC DNA]</scope>
    <source>
        <strain evidence="1">NLD-2019</strain>
        <tissue evidence="1">Leaf</tissue>
    </source>
</reference>
<accession>A0A5N6PN50</accession>
<evidence type="ECO:0000313" key="2">
    <source>
        <dbReference type="Proteomes" id="UP000326396"/>
    </source>
</evidence>
<comment type="caution">
    <text evidence="1">The sequence shown here is derived from an EMBL/GenBank/DDBJ whole genome shotgun (WGS) entry which is preliminary data.</text>
</comment>
<dbReference type="AlphaFoldDB" id="A0A5N6PN50"/>
<organism evidence="1 2">
    <name type="scientific">Mikania micrantha</name>
    <name type="common">bitter vine</name>
    <dbReference type="NCBI Taxonomy" id="192012"/>
    <lineage>
        <taxon>Eukaryota</taxon>
        <taxon>Viridiplantae</taxon>
        <taxon>Streptophyta</taxon>
        <taxon>Embryophyta</taxon>
        <taxon>Tracheophyta</taxon>
        <taxon>Spermatophyta</taxon>
        <taxon>Magnoliopsida</taxon>
        <taxon>eudicotyledons</taxon>
        <taxon>Gunneridae</taxon>
        <taxon>Pentapetalae</taxon>
        <taxon>asterids</taxon>
        <taxon>campanulids</taxon>
        <taxon>Asterales</taxon>
        <taxon>Asteraceae</taxon>
        <taxon>Asteroideae</taxon>
        <taxon>Heliantheae alliance</taxon>
        <taxon>Eupatorieae</taxon>
        <taxon>Mikania</taxon>
    </lineage>
</organism>
<evidence type="ECO:0000313" key="1">
    <source>
        <dbReference type="EMBL" id="KAD6794550.1"/>
    </source>
</evidence>
<protein>
    <submittedName>
        <fullName evidence="1">Uncharacterized protein</fullName>
    </submittedName>
</protein>
<dbReference type="OrthoDB" id="1470711at2759"/>
<proteinExistence type="predicted"/>
<name>A0A5N6PN50_9ASTR</name>
<keyword evidence="2" id="KW-1185">Reference proteome</keyword>
<dbReference type="Proteomes" id="UP000326396">
    <property type="component" value="Linkage Group LG11"/>
</dbReference>